<evidence type="ECO:0000313" key="1">
    <source>
        <dbReference type="EMBL" id="KAJ8381584.1"/>
    </source>
</evidence>
<reference evidence="1" key="1">
    <citation type="journal article" date="2023" name="Science">
        <title>Genome structures resolve the early diversification of teleost fishes.</title>
        <authorList>
            <person name="Parey E."/>
            <person name="Louis A."/>
            <person name="Montfort J."/>
            <person name="Bouchez O."/>
            <person name="Roques C."/>
            <person name="Iampietro C."/>
            <person name="Lluch J."/>
            <person name="Castinel A."/>
            <person name="Donnadieu C."/>
            <person name="Desvignes T."/>
            <person name="Floi Bucao C."/>
            <person name="Jouanno E."/>
            <person name="Wen M."/>
            <person name="Mejri S."/>
            <person name="Dirks R."/>
            <person name="Jansen H."/>
            <person name="Henkel C."/>
            <person name="Chen W.J."/>
            <person name="Zahm M."/>
            <person name="Cabau C."/>
            <person name="Klopp C."/>
            <person name="Thompson A.W."/>
            <person name="Robinson-Rechavi M."/>
            <person name="Braasch I."/>
            <person name="Lecointre G."/>
            <person name="Bobe J."/>
            <person name="Postlethwait J.H."/>
            <person name="Berthelot C."/>
            <person name="Roest Crollius H."/>
            <person name="Guiguen Y."/>
        </authorList>
    </citation>
    <scope>NUCLEOTIDE SEQUENCE</scope>
    <source>
        <strain evidence="1">WJC10195</strain>
    </source>
</reference>
<comment type="caution">
    <text evidence="1">The sequence shown here is derived from an EMBL/GenBank/DDBJ whole genome shotgun (WGS) entry which is preliminary data.</text>
</comment>
<protein>
    <submittedName>
        <fullName evidence="1">Uncharacterized protein</fullName>
    </submittedName>
</protein>
<sequence>MMSRRILRETLRLLVNGSDILVRSQISCSRRALSNINSKLRPSASRKPGAVQKEIQGYLHNPHLHPTADLLLFQQNNWQSFPVLFQASCRRPACPCTNWIISPRCGCCAVITQPSLTPG</sequence>
<keyword evidence="2" id="KW-1185">Reference proteome</keyword>
<dbReference type="AlphaFoldDB" id="A0A9Q1JEW9"/>
<dbReference type="Proteomes" id="UP001152622">
    <property type="component" value="Chromosome 1"/>
</dbReference>
<accession>A0A9Q1JEW9</accession>
<evidence type="ECO:0000313" key="2">
    <source>
        <dbReference type="Proteomes" id="UP001152622"/>
    </source>
</evidence>
<organism evidence="1 2">
    <name type="scientific">Synaphobranchus kaupii</name>
    <name type="common">Kaup's arrowtooth eel</name>
    <dbReference type="NCBI Taxonomy" id="118154"/>
    <lineage>
        <taxon>Eukaryota</taxon>
        <taxon>Metazoa</taxon>
        <taxon>Chordata</taxon>
        <taxon>Craniata</taxon>
        <taxon>Vertebrata</taxon>
        <taxon>Euteleostomi</taxon>
        <taxon>Actinopterygii</taxon>
        <taxon>Neopterygii</taxon>
        <taxon>Teleostei</taxon>
        <taxon>Anguilliformes</taxon>
        <taxon>Synaphobranchidae</taxon>
        <taxon>Synaphobranchus</taxon>
    </lineage>
</organism>
<proteinExistence type="predicted"/>
<dbReference type="EMBL" id="JAINUF010000001">
    <property type="protein sequence ID" value="KAJ8381584.1"/>
    <property type="molecule type" value="Genomic_DNA"/>
</dbReference>
<name>A0A9Q1JEW9_SYNKA</name>
<gene>
    <name evidence="1" type="ORF">SKAU_G00023620</name>
</gene>